<dbReference type="EMBL" id="LAZR01004414">
    <property type="protein sequence ID" value="KKN08821.1"/>
    <property type="molecule type" value="Genomic_DNA"/>
</dbReference>
<feature type="transmembrane region" description="Helical" evidence="1">
    <location>
        <begin position="12"/>
        <end position="29"/>
    </location>
</feature>
<keyword evidence="1" id="KW-0812">Transmembrane</keyword>
<keyword evidence="1" id="KW-0472">Membrane</keyword>
<evidence type="ECO:0000256" key="1">
    <source>
        <dbReference type="SAM" id="Phobius"/>
    </source>
</evidence>
<protein>
    <submittedName>
        <fullName evidence="2">Uncharacterized protein</fullName>
    </submittedName>
</protein>
<comment type="caution">
    <text evidence="2">The sequence shown here is derived from an EMBL/GenBank/DDBJ whole genome shotgun (WGS) entry which is preliminary data.</text>
</comment>
<evidence type="ECO:0000313" key="2">
    <source>
        <dbReference type="EMBL" id="KKN08821.1"/>
    </source>
</evidence>
<gene>
    <name evidence="2" type="ORF">LCGC14_1052900</name>
</gene>
<reference evidence="2" key="1">
    <citation type="journal article" date="2015" name="Nature">
        <title>Complex archaea that bridge the gap between prokaryotes and eukaryotes.</title>
        <authorList>
            <person name="Spang A."/>
            <person name="Saw J.H."/>
            <person name="Jorgensen S.L."/>
            <person name="Zaremba-Niedzwiedzka K."/>
            <person name="Martijn J."/>
            <person name="Lind A.E."/>
            <person name="van Eijk R."/>
            <person name="Schleper C."/>
            <person name="Guy L."/>
            <person name="Ettema T.J."/>
        </authorList>
    </citation>
    <scope>NUCLEOTIDE SEQUENCE</scope>
</reference>
<organism evidence="2">
    <name type="scientific">marine sediment metagenome</name>
    <dbReference type="NCBI Taxonomy" id="412755"/>
    <lineage>
        <taxon>unclassified sequences</taxon>
        <taxon>metagenomes</taxon>
        <taxon>ecological metagenomes</taxon>
    </lineage>
</organism>
<keyword evidence="1" id="KW-1133">Transmembrane helix</keyword>
<feature type="transmembrane region" description="Helical" evidence="1">
    <location>
        <begin position="35"/>
        <end position="54"/>
    </location>
</feature>
<dbReference type="AlphaFoldDB" id="A0A0F9Q6I1"/>
<sequence>MNIDTIKSVAKAIAGGFVGVAAYVVGAGVRFDDPLWFAGLVLFLGAGYGIVWVVPNKAT</sequence>
<name>A0A0F9Q6I1_9ZZZZ</name>
<proteinExistence type="predicted"/>
<accession>A0A0F9Q6I1</accession>